<dbReference type="InterPro" id="IPR036365">
    <property type="entry name" value="PGBD-like_sf"/>
</dbReference>
<dbReference type="SUPFAM" id="SSF47090">
    <property type="entry name" value="PGBD-like"/>
    <property type="match status" value="1"/>
</dbReference>
<dbReference type="Gene3D" id="3.90.1720.60">
    <property type="match status" value="1"/>
</dbReference>
<feature type="domain" description="Peptidase C51" evidence="2">
    <location>
        <begin position="132"/>
        <end position="220"/>
    </location>
</feature>
<evidence type="ECO:0000259" key="2">
    <source>
        <dbReference type="Pfam" id="PF05257"/>
    </source>
</evidence>
<proteinExistence type="predicted"/>
<keyword evidence="4" id="KW-1185">Reference proteome</keyword>
<dbReference type="SUPFAM" id="SSF54001">
    <property type="entry name" value="Cysteine proteinases"/>
    <property type="match status" value="1"/>
</dbReference>
<dbReference type="InterPro" id="IPR007921">
    <property type="entry name" value="CHAP_dom"/>
</dbReference>
<dbReference type="Pfam" id="PF01471">
    <property type="entry name" value="PG_binding_1"/>
    <property type="match status" value="1"/>
</dbReference>
<dbReference type="AlphaFoldDB" id="A0A4Q1CEN3"/>
<dbReference type="InterPro" id="IPR038765">
    <property type="entry name" value="Papain-like_cys_pep_sf"/>
</dbReference>
<accession>A0A4Q1CEN3</accession>
<dbReference type="InterPro" id="IPR002477">
    <property type="entry name" value="Peptidoglycan-bd-like"/>
</dbReference>
<name>A0A4Q1CEN3_9BACT</name>
<dbReference type="InterPro" id="IPR036366">
    <property type="entry name" value="PGBDSf"/>
</dbReference>
<comment type="caution">
    <text evidence="3">The sequence shown here is derived from an EMBL/GenBank/DDBJ whole genome shotgun (WGS) entry which is preliminary data.</text>
</comment>
<evidence type="ECO:0000259" key="1">
    <source>
        <dbReference type="Pfam" id="PF01471"/>
    </source>
</evidence>
<protein>
    <submittedName>
        <fullName evidence="3">CHAP domain-containing protein</fullName>
    </submittedName>
</protein>
<sequence>MKYPNRLIEEGEQDARIVKAIQKKLMELHIGDLQGTGVYGKKTVNAVKLFQATHMDQNGNALEIDGKIGSLTWAALFGIENIVVTDAAPNVLLTETLKVAITQLGIMENPPGSNKGPEVNAYLASVGLPPGLFWCAAFVYWCFDKAAANVGKNNPLVKTGHVMTHWNKTAGKKITTAEAVDKPSLIKPGHIFILNTGGSAGHTGIVEKVEGGIIHTIEGNSNNSGSRNGIGVFRLQRKIAKINRGFIEYK</sequence>
<dbReference type="OrthoDB" id="9813532at2"/>
<feature type="domain" description="Peptidoglycan binding-like" evidence="1">
    <location>
        <begin position="18"/>
        <end position="76"/>
    </location>
</feature>
<dbReference type="Proteomes" id="UP000290204">
    <property type="component" value="Unassembled WGS sequence"/>
</dbReference>
<dbReference type="Gene3D" id="1.10.101.10">
    <property type="entry name" value="PGBD-like superfamily/PGBD"/>
    <property type="match status" value="1"/>
</dbReference>
<reference evidence="3 4" key="1">
    <citation type="submission" date="2019-01" db="EMBL/GenBank/DDBJ databases">
        <title>Lacibacter sp. strain TTM-7.</title>
        <authorList>
            <person name="Chen W.-M."/>
        </authorList>
    </citation>
    <scope>NUCLEOTIDE SEQUENCE [LARGE SCALE GENOMIC DNA]</scope>
    <source>
        <strain evidence="3 4">TTM-7</strain>
    </source>
</reference>
<dbReference type="EMBL" id="SDHW01000006">
    <property type="protein sequence ID" value="RXK58326.1"/>
    <property type="molecule type" value="Genomic_DNA"/>
</dbReference>
<dbReference type="RefSeq" id="WP_129132126.1">
    <property type="nucleotide sequence ID" value="NZ_SDHW01000006.1"/>
</dbReference>
<organism evidence="3 4">
    <name type="scientific">Lacibacter luteus</name>
    <dbReference type="NCBI Taxonomy" id="2508719"/>
    <lineage>
        <taxon>Bacteria</taxon>
        <taxon>Pseudomonadati</taxon>
        <taxon>Bacteroidota</taxon>
        <taxon>Chitinophagia</taxon>
        <taxon>Chitinophagales</taxon>
        <taxon>Chitinophagaceae</taxon>
        <taxon>Lacibacter</taxon>
    </lineage>
</organism>
<dbReference type="Pfam" id="PF05257">
    <property type="entry name" value="CHAP"/>
    <property type="match status" value="1"/>
</dbReference>
<gene>
    <name evidence="3" type="ORF">ESA94_16930</name>
</gene>
<evidence type="ECO:0000313" key="3">
    <source>
        <dbReference type="EMBL" id="RXK58326.1"/>
    </source>
</evidence>
<evidence type="ECO:0000313" key="4">
    <source>
        <dbReference type="Proteomes" id="UP000290204"/>
    </source>
</evidence>